<keyword evidence="1" id="KW-0347">Helicase</keyword>
<keyword evidence="1" id="KW-0378">Hydrolase</keyword>
<comment type="similarity">
    <text evidence="1">Belongs to the helicase family.</text>
</comment>
<keyword evidence="1" id="KW-0233">DNA recombination</keyword>
<dbReference type="AlphaFoldDB" id="A0A0L8FKB8"/>
<dbReference type="GO" id="GO:0000723">
    <property type="term" value="P:telomere maintenance"/>
    <property type="evidence" value="ECO:0007669"/>
    <property type="project" value="InterPro"/>
</dbReference>
<evidence type="ECO:0000256" key="2">
    <source>
        <dbReference type="SAM" id="MobiDB-lite"/>
    </source>
</evidence>
<dbReference type="EMBL" id="KQ430232">
    <property type="protein sequence ID" value="KOF64459.1"/>
    <property type="molecule type" value="Genomic_DNA"/>
</dbReference>
<sequence length="347" mass="37714">MQRATETAEQRAIHNSKNAAATAKARASETVEQRAARNSKNAAATANSRASKTAKPRAVRNSQNTAAITTTLSAETPPQKYEELAKIRREKQIVLAVASSGIAATLLPGGRTAHSAFKLSLDLVRAEVPTCNISKNSEEAEVLRQCRLIVWDECTMANKGALEALDRSLKDIRDSTASMGGVTLLLSGDFRQTLPVIPKGTRADEVRACLKSFTLWPQVKMLSLSTNMRVHLLGDSTSAAFTEDILALGEGKVPRNDKGDISISELCNTVDNPSDLLETVFPNLESNYADINWLSERTILAPKNVAVSAINDQLISRIPGEECIYKSIDRTCDPQDIVNHPIEFLNS</sequence>
<dbReference type="GO" id="GO:0016887">
    <property type="term" value="F:ATP hydrolysis activity"/>
    <property type="evidence" value="ECO:0007669"/>
    <property type="project" value="RHEA"/>
</dbReference>
<dbReference type="PANTHER" id="PTHR10492">
    <property type="match status" value="1"/>
</dbReference>
<gene>
    <name evidence="4" type="ORF">OCBIM_22017262mg</name>
</gene>
<feature type="compositionally biased region" description="Basic and acidic residues" evidence="2">
    <location>
        <begin position="1"/>
        <end position="12"/>
    </location>
</feature>
<dbReference type="Gene3D" id="3.40.50.300">
    <property type="entry name" value="P-loop containing nucleotide triphosphate hydrolases"/>
    <property type="match status" value="1"/>
</dbReference>
<dbReference type="InterPro" id="IPR027417">
    <property type="entry name" value="P-loop_NTPase"/>
</dbReference>
<accession>A0A0L8FKB8</accession>
<dbReference type="SUPFAM" id="SSF52540">
    <property type="entry name" value="P-loop containing nucleoside triphosphate hydrolases"/>
    <property type="match status" value="2"/>
</dbReference>
<dbReference type="GO" id="GO:0043139">
    <property type="term" value="F:5'-3' DNA helicase activity"/>
    <property type="evidence" value="ECO:0007669"/>
    <property type="project" value="UniProtKB-EC"/>
</dbReference>
<dbReference type="PANTHER" id="PTHR10492:SF57">
    <property type="entry name" value="ATP-DEPENDENT DNA HELICASE"/>
    <property type="match status" value="1"/>
</dbReference>
<feature type="compositionally biased region" description="Low complexity" evidence="2">
    <location>
        <begin position="36"/>
        <end position="51"/>
    </location>
</feature>
<dbReference type="GO" id="GO:0005524">
    <property type="term" value="F:ATP binding"/>
    <property type="evidence" value="ECO:0007669"/>
    <property type="project" value="UniProtKB-KW"/>
</dbReference>
<dbReference type="Pfam" id="PF05970">
    <property type="entry name" value="PIF1"/>
    <property type="match status" value="1"/>
</dbReference>
<proteinExistence type="inferred from homology"/>
<feature type="domain" description="DNA helicase Pif1-like DEAD-box helicase" evidence="3">
    <location>
        <begin position="85"/>
        <end position="257"/>
    </location>
</feature>
<dbReference type="GO" id="GO:0006281">
    <property type="term" value="P:DNA repair"/>
    <property type="evidence" value="ECO:0007669"/>
    <property type="project" value="UniProtKB-KW"/>
</dbReference>
<protein>
    <recommendedName>
        <fullName evidence="1">ATP-dependent DNA helicase</fullName>
        <ecNumber evidence="1">5.6.2.3</ecNumber>
    </recommendedName>
</protein>
<evidence type="ECO:0000313" key="4">
    <source>
        <dbReference type="EMBL" id="KOF64459.1"/>
    </source>
</evidence>
<dbReference type="OrthoDB" id="6155655at2759"/>
<evidence type="ECO:0000256" key="1">
    <source>
        <dbReference type="RuleBase" id="RU363044"/>
    </source>
</evidence>
<feature type="region of interest" description="Disordered" evidence="2">
    <location>
        <begin position="1"/>
        <end position="62"/>
    </location>
</feature>
<name>A0A0L8FKB8_OCTBM</name>
<keyword evidence="1" id="KW-0547">Nucleotide-binding</keyword>
<dbReference type="GO" id="GO:0006310">
    <property type="term" value="P:DNA recombination"/>
    <property type="evidence" value="ECO:0007669"/>
    <property type="project" value="UniProtKB-KW"/>
</dbReference>
<reference evidence="4" key="1">
    <citation type="submission" date="2015-07" db="EMBL/GenBank/DDBJ databases">
        <title>MeaNS - Measles Nucleotide Surveillance Program.</title>
        <authorList>
            <person name="Tran T."/>
            <person name="Druce J."/>
        </authorList>
    </citation>
    <scope>NUCLEOTIDE SEQUENCE</scope>
    <source>
        <strain evidence="4">UCB-OBI-ISO-001</strain>
        <tissue evidence="4">Gonad</tissue>
    </source>
</reference>
<feature type="compositionally biased region" description="Basic and acidic residues" evidence="2">
    <location>
        <begin position="26"/>
        <end position="35"/>
    </location>
</feature>
<comment type="catalytic activity">
    <reaction evidence="1">
        <text>ATP + H2O = ADP + phosphate + H(+)</text>
        <dbReference type="Rhea" id="RHEA:13065"/>
        <dbReference type="ChEBI" id="CHEBI:15377"/>
        <dbReference type="ChEBI" id="CHEBI:15378"/>
        <dbReference type="ChEBI" id="CHEBI:30616"/>
        <dbReference type="ChEBI" id="CHEBI:43474"/>
        <dbReference type="ChEBI" id="CHEBI:456216"/>
        <dbReference type="EC" id="5.6.2.3"/>
    </reaction>
</comment>
<evidence type="ECO:0000259" key="3">
    <source>
        <dbReference type="Pfam" id="PF05970"/>
    </source>
</evidence>
<comment type="cofactor">
    <cofactor evidence="1">
        <name>Mg(2+)</name>
        <dbReference type="ChEBI" id="CHEBI:18420"/>
    </cofactor>
</comment>
<organism evidence="4">
    <name type="scientific">Octopus bimaculoides</name>
    <name type="common">California two-spotted octopus</name>
    <dbReference type="NCBI Taxonomy" id="37653"/>
    <lineage>
        <taxon>Eukaryota</taxon>
        <taxon>Metazoa</taxon>
        <taxon>Spiralia</taxon>
        <taxon>Lophotrochozoa</taxon>
        <taxon>Mollusca</taxon>
        <taxon>Cephalopoda</taxon>
        <taxon>Coleoidea</taxon>
        <taxon>Octopodiformes</taxon>
        <taxon>Octopoda</taxon>
        <taxon>Incirrata</taxon>
        <taxon>Octopodidae</taxon>
        <taxon>Octopus</taxon>
    </lineage>
</organism>
<dbReference type="EC" id="5.6.2.3" evidence="1"/>
<dbReference type="InterPro" id="IPR010285">
    <property type="entry name" value="DNA_helicase_pif1-like_DEAD"/>
</dbReference>
<keyword evidence="1" id="KW-0227">DNA damage</keyword>
<keyword evidence="1" id="KW-0067">ATP-binding</keyword>
<keyword evidence="1" id="KW-0234">DNA repair</keyword>